<proteinExistence type="predicted"/>
<feature type="repeat" description="RCC1" evidence="2">
    <location>
        <begin position="1"/>
        <end position="33"/>
    </location>
</feature>
<dbReference type="PROSITE" id="PS50012">
    <property type="entry name" value="RCC1_3"/>
    <property type="match status" value="2"/>
</dbReference>
<dbReference type="Gene3D" id="2.130.10.30">
    <property type="entry name" value="Regulator of chromosome condensation 1/beta-lactamase-inhibitor protein II"/>
    <property type="match status" value="1"/>
</dbReference>
<dbReference type="InterPro" id="IPR051625">
    <property type="entry name" value="Signaling_Regulatory_Domain"/>
</dbReference>
<keyword evidence="4" id="KW-1185">Reference proteome</keyword>
<gene>
    <name evidence="3" type="ORF">Nepgr_013696</name>
</gene>
<feature type="repeat" description="RCC1" evidence="2">
    <location>
        <begin position="34"/>
        <end position="87"/>
    </location>
</feature>
<name>A0AAD3SHY4_NEPGR</name>
<evidence type="ECO:0000313" key="4">
    <source>
        <dbReference type="Proteomes" id="UP001279734"/>
    </source>
</evidence>
<dbReference type="PANTHER" id="PTHR22872">
    <property type="entry name" value="BTK-BINDING PROTEIN-RELATED"/>
    <property type="match status" value="1"/>
</dbReference>
<dbReference type="Proteomes" id="UP001279734">
    <property type="component" value="Unassembled WGS sequence"/>
</dbReference>
<protein>
    <submittedName>
        <fullName evidence="3">Uncharacterized protein</fullName>
    </submittedName>
</protein>
<evidence type="ECO:0000256" key="1">
    <source>
        <dbReference type="ARBA" id="ARBA00022737"/>
    </source>
</evidence>
<evidence type="ECO:0000313" key="3">
    <source>
        <dbReference type="EMBL" id="GMH11855.1"/>
    </source>
</evidence>
<dbReference type="Pfam" id="PF00415">
    <property type="entry name" value="RCC1"/>
    <property type="match status" value="1"/>
</dbReference>
<dbReference type="PRINTS" id="PR00633">
    <property type="entry name" value="RCCNDNSATION"/>
</dbReference>
<accession>A0AAD3SHY4</accession>
<evidence type="ECO:0000256" key="2">
    <source>
        <dbReference type="PROSITE-ProRule" id="PRU00235"/>
    </source>
</evidence>
<reference evidence="3" key="1">
    <citation type="submission" date="2023-05" db="EMBL/GenBank/DDBJ databases">
        <title>Nepenthes gracilis genome sequencing.</title>
        <authorList>
            <person name="Fukushima K."/>
        </authorList>
    </citation>
    <scope>NUCLEOTIDE SEQUENCE</scope>
    <source>
        <strain evidence="3">SING2019-196</strain>
    </source>
</reference>
<dbReference type="InterPro" id="IPR000408">
    <property type="entry name" value="Reg_chr_condens"/>
</dbReference>
<comment type="caution">
    <text evidence="3">The sequence shown here is derived from an EMBL/GenBank/DDBJ whole genome shotgun (WGS) entry which is preliminary data.</text>
</comment>
<dbReference type="EMBL" id="BSYO01000011">
    <property type="protein sequence ID" value="GMH11855.1"/>
    <property type="molecule type" value="Genomic_DNA"/>
</dbReference>
<dbReference type="AlphaFoldDB" id="A0AAD3SHY4"/>
<dbReference type="InterPro" id="IPR009091">
    <property type="entry name" value="RCC1/BLIP-II"/>
</dbReference>
<keyword evidence="1" id="KW-0677">Repeat</keyword>
<dbReference type="SUPFAM" id="SSF50985">
    <property type="entry name" value="RCC1/BLIP-II"/>
    <property type="match status" value="1"/>
</dbReference>
<sequence>MADEEVPQSSANLARKVVGISAGEAHTIALTGDGRLYSWGRGAFGRLGTGSESDELFPVPVDFNFQRKLRFVSGAAGAYHSLAVADDGSVWCWGYNSCILLSTYYHVQLLYSMLCVSIQW</sequence>
<organism evidence="3 4">
    <name type="scientific">Nepenthes gracilis</name>
    <name type="common">Slender pitcher plant</name>
    <dbReference type="NCBI Taxonomy" id="150966"/>
    <lineage>
        <taxon>Eukaryota</taxon>
        <taxon>Viridiplantae</taxon>
        <taxon>Streptophyta</taxon>
        <taxon>Embryophyta</taxon>
        <taxon>Tracheophyta</taxon>
        <taxon>Spermatophyta</taxon>
        <taxon>Magnoliopsida</taxon>
        <taxon>eudicotyledons</taxon>
        <taxon>Gunneridae</taxon>
        <taxon>Pentapetalae</taxon>
        <taxon>Caryophyllales</taxon>
        <taxon>Nepenthaceae</taxon>
        <taxon>Nepenthes</taxon>
    </lineage>
</organism>